<organism evidence="2 3">
    <name type="scientific">Streptomyces andamanensis</name>
    <dbReference type="NCBI Taxonomy" id="1565035"/>
    <lineage>
        <taxon>Bacteria</taxon>
        <taxon>Bacillati</taxon>
        <taxon>Actinomycetota</taxon>
        <taxon>Actinomycetes</taxon>
        <taxon>Kitasatosporales</taxon>
        <taxon>Streptomycetaceae</taxon>
        <taxon>Streptomyces</taxon>
    </lineage>
</organism>
<gene>
    <name evidence="2" type="ORF">ACFPC0_01450</name>
</gene>
<dbReference type="SUPFAM" id="SSF117987">
    <property type="entry name" value="CRISPR-associated protein"/>
    <property type="match status" value="2"/>
</dbReference>
<dbReference type="EMBL" id="JBHSDP010000004">
    <property type="protein sequence ID" value="MFC4326516.1"/>
    <property type="molecule type" value="Genomic_DNA"/>
</dbReference>
<dbReference type="InterPro" id="IPR010179">
    <property type="entry name" value="CRISPR-assoc_prot_Cse3"/>
</dbReference>
<dbReference type="CDD" id="cd09727">
    <property type="entry name" value="Cas6_I-E"/>
    <property type="match status" value="1"/>
</dbReference>
<proteinExistence type="predicted"/>
<evidence type="ECO:0000256" key="1">
    <source>
        <dbReference type="SAM" id="MobiDB-lite"/>
    </source>
</evidence>
<evidence type="ECO:0000313" key="3">
    <source>
        <dbReference type="Proteomes" id="UP001595824"/>
    </source>
</evidence>
<dbReference type="RefSeq" id="WP_381736584.1">
    <property type="nucleotide sequence ID" value="NZ_JBHSDP010000004.1"/>
</dbReference>
<reference evidence="3" key="1">
    <citation type="journal article" date="2019" name="Int. J. Syst. Evol. Microbiol.">
        <title>The Global Catalogue of Microorganisms (GCM) 10K type strain sequencing project: providing services to taxonomists for standard genome sequencing and annotation.</title>
        <authorList>
            <consortium name="The Broad Institute Genomics Platform"/>
            <consortium name="The Broad Institute Genome Sequencing Center for Infectious Disease"/>
            <person name="Wu L."/>
            <person name="Ma J."/>
        </authorList>
    </citation>
    <scope>NUCLEOTIDE SEQUENCE [LARGE SCALE GENOMIC DNA]</scope>
    <source>
        <strain evidence="3">PCU 347</strain>
    </source>
</reference>
<dbReference type="Proteomes" id="UP001595824">
    <property type="component" value="Unassembled WGS sequence"/>
</dbReference>
<dbReference type="SMART" id="SM01101">
    <property type="entry name" value="CRISPR_assoc"/>
    <property type="match status" value="1"/>
</dbReference>
<name>A0ABV8T895_9ACTN</name>
<accession>A0ABV8T895</accession>
<feature type="region of interest" description="Disordered" evidence="1">
    <location>
        <begin position="180"/>
        <end position="200"/>
    </location>
</feature>
<dbReference type="Pfam" id="PF08798">
    <property type="entry name" value="CRISPR_assoc"/>
    <property type="match status" value="1"/>
</dbReference>
<keyword evidence="3" id="KW-1185">Reference proteome</keyword>
<dbReference type="Gene3D" id="3.30.70.1210">
    <property type="entry name" value="Crispr-associated protein, domain 2"/>
    <property type="match status" value="1"/>
</dbReference>
<protein>
    <submittedName>
        <fullName evidence="2">Type I-E CRISPR-associated protein Cas6/Cse3/CasE</fullName>
    </submittedName>
</protein>
<comment type="caution">
    <text evidence="2">The sequence shown here is derived from an EMBL/GenBank/DDBJ whole genome shotgun (WGS) entry which is preliminary data.</text>
</comment>
<evidence type="ECO:0000313" key="2">
    <source>
        <dbReference type="EMBL" id="MFC4326516.1"/>
    </source>
</evidence>
<dbReference type="Gene3D" id="3.30.70.1200">
    <property type="entry name" value="Crispr-associated protein, domain 1"/>
    <property type="match status" value="1"/>
</dbReference>
<sequence>MTGTPIPAPRTAYAEEAVPQAWLTRLVLNPAHRQVHRDLGNTALLHRRVMSLLPDGLGDSPRATAGVLFRLDTAHVGPPVLLVQTRVAVDTGRLPNGYAETQTRDMTPMLTALRPGLPVRYRFLGNAVRRCGRTSTAGSWKQAIPLSGEDAARWWADRASASGLALRSLLPSISDPMTAYHAPASRRGGRGAGTSPGQDKDIRVPYAATLYEGVAVVRDPVKLRVALLAGIGRGKSYGCGLLSLAPARLDG</sequence>